<keyword evidence="4" id="KW-0408">Iron</keyword>
<comment type="caution">
    <text evidence="8">The sequence shown here is derived from an EMBL/GenBank/DDBJ whole genome shotgun (WGS) entry which is preliminary data.</text>
</comment>
<evidence type="ECO:0000256" key="7">
    <source>
        <dbReference type="ARBA" id="ARBA00035045"/>
    </source>
</evidence>
<proteinExistence type="inferred from homology"/>
<accession>A0AA41W3X9</accession>
<dbReference type="SMART" id="SM01150">
    <property type="entry name" value="DUF1338"/>
    <property type="match status" value="1"/>
</dbReference>
<dbReference type="Proteomes" id="UP001165393">
    <property type="component" value="Unassembled WGS sequence"/>
</dbReference>
<dbReference type="AlphaFoldDB" id="A0AA41W3X9"/>
<dbReference type="GO" id="GO:0051213">
    <property type="term" value="F:dioxygenase activity"/>
    <property type="evidence" value="ECO:0007669"/>
    <property type="project" value="UniProtKB-KW"/>
</dbReference>
<dbReference type="PANTHER" id="PTHR31136:SF5">
    <property type="entry name" value="2-OXOADIPATE DIOXYGENASE_DECARBOXYLASE, CHLOROPLASTIC"/>
    <property type="match status" value="1"/>
</dbReference>
<comment type="cofactor">
    <cofactor evidence="1">
        <name>Fe(2+)</name>
        <dbReference type="ChEBI" id="CHEBI:29033"/>
    </cofactor>
</comment>
<organism evidence="8 9">
    <name type="scientific">Echinimonas agarilytica</name>
    <dbReference type="NCBI Taxonomy" id="1215918"/>
    <lineage>
        <taxon>Bacteria</taxon>
        <taxon>Pseudomonadati</taxon>
        <taxon>Pseudomonadota</taxon>
        <taxon>Gammaproteobacteria</taxon>
        <taxon>Alteromonadales</taxon>
        <taxon>Echinimonadaceae</taxon>
        <taxon>Echinimonas</taxon>
    </lineage>
</organism>
<gene>
    <name evidence="8" type="ORF">NAF29_01685</name>
</gene>
<evidence type="ECO:0000256" key="6">
    <source>
        <dbReference type="ARBA" id="ARBA00035023"/>
    </source>
</evidence>
<evidence type="ECO:0000256" key="4">
    <source>
        <dbReference type="ARBA" id="ARBA00023004"/>
    </source>
</evidence>
<dbReference type="Gene3D" id="3.10.180.50">
    <property type="match status" value="1"/>
</dbReference>
<dbReference type="InterPro" id="IPR009770">
    <property type="entry name" value="HGLS"/>
</dbReference>
<dbReference type="Pfam" id="PF07063">
    <property type="entry name" value="HGLS"/>
    <property type="match status" value="1"/>
</dbReference>
<comment type="similarity">
    <text evidence="5">Belongs to the 2-oxoadipate dioxygenase/decarboxylase family.</text>
</comment>
<keyword evidence="3" id="KW-0560">Oxidoreductase</keyword>
<evidence type="ECO:0000256" key="5">
    <source>
        <dbReference type="ARBA" id="ARBA00035013"/>
    </source>
</evidence>
<evidence type="ECO:0000256" key="3">
    <source>
        <dbReference type="ARBA" id="ARBA00023002"/>
    </source>
</evidence>
<keyword evidence="2" id="KW-0223">Dioxygenase</keyword>
<reference evidence="8 9" key="1">
    <citation type="journal article" date="2013" name="Antonie Van Leeuwenhoek">
        <title>Echinimonas agarilytica gen. nov., sp. nov., a new gammaproteobacterium isolated from the sea urchin Strongylocentrotus intermedius.</title>
        <authorList>
            <person name="Nedashkovskaya O.I."/>
            <person name="Stenkova A.M."/>
            <person name="Zhukova N.V."/>
            <person name="Van Trappen S."/>
            <person name="Lee J.S."/>
            <person name="Kim S.B."/>
        </authorList>
    </citation>
    <scope>NUCLEOTIDE SEQUENCE [LARGE SCALE GENOMIC DNA]</scope>
    <source>
        <strain evidence="8 9">KMM 6351</strain>
    </source>
</reference>
<dbReference type="EC" id="1.13.11.93" evidence="6"/>
<dbReference type="CDD" id="cd16350">
    <property type="entry name" value="VOC_like"/>
    <property type="match status" value="1"/>
</dbReference>
<name>A0AA41W3X9_9GAMM</name>
<dbReference type="EMBL" id="JAMQGP010000001">
    <property type="protein sequence ID" value="MCM2678381.1"/>
    <property type="molecule type" value="Genomic_DNA"/>
</dbReference>
<evidence type="ECO:0000313" key="8">
    <source>
        <dbReference type="EMBL" id="MCM2678381.1"/>
    </source>
</evidence>
<evidence type="ECO:0000256" key="2">
    <source>
        <dbReference type="ARBA" id="ARBA00022964"/>
    </source>
</evidence>
<keyword evidence="9" id="KW-1185">Reference proteome</keyword>
<evidence type="ECO:0000256" key="1">
    <source>
        <dbReference type="ARBA" id="ARBA00001954"/>
    </source>
</evidence>
<evidence type="ECO:0000313" key="9">
    <source>
        <dbReference type="Proteomes" id="UP001165393"/>
    </source>
</evidence>
<protein>
    <recommendedName>
        <fullName evidence="6">2-oxoadipate dioxygenase/decarboxylase</fullName>
        <ecNumber evidence="6">1.13.11.93</ecNumber>
    </recommendedName>
    <alternativeName>
        <fullName evidence="7">2-hydroxyglutarate synthase</fullName>
    </alternativeName>
</protein>
<sequence>MPATLIFDNLWRQFLQVTPSAERIHELLAANSTIVNDHIALRTFNHPKVNIDVIARPFLKVGYTSCGHYEFKTKKLVAQHFEHPDPLLPKVFISELLLEQCSLSLQHIANGLIEQVAADTPLRDDFVFSGTPWKVDQAGYYALLEESEYAGWLAAWGYRANHFTVSVNHLDNFERLEDVNRALMAQGFVLNLGGGRIKGTPEELLEQSSTMADTAFCEFSDGVLEIPSCFYEFARRYADQQGEIYTGFIAASADKIFESTHKN</sequence>
<dbReference type="PANTHER" id="PTHR31136">
    <property type="entry name" value="DUF1338 DOMAIN-CONTAINING PROTEIN"/>
    <property type="match status" value="1"/>
</dbReference>